<dbReference type="InterPro" id="IPR006675">
    <property type="entry name" value="HDIG_dom"/>
</dbReference>
<keyword evidence="4" id="KW-1185">Reference proteome</keyword>
<dbReference type="NCBIfam" id="TIGR00277">
    <property type="entry name" value="HDIG"/>
    <property type="match status" value="1"/>
</dbReference>
<feature type="domain" description="HD-GYP" evidence="2">
    <location>
        <begin position="291"/>
        <end position="499"/>
    </location>
</feature>
<protein>
    <submittedName>
        <fullName evidence="3">HDIG domain-containing protein</fullName>
    </submittedName>
</protein>
<keyword evidence="1" id="KW-0812">Transmembrane</keyword>
<dbReference type="PANTHER" id="PTHR43155">
    <property type="entry name" value="CYCLIC DI-GMP PHOSPHODIESTERASE PA4108-RELATED"/>
    <property type="match status" value="1"/>
</dbReference>
<feature type="transmembrane region" description="Helical" evidence="1">
    <location>
        <begin position="12"/>
        <end position="31"/>
    </location>
</feature>
<dbReference type="EMBL" id="FWXY01000011">
    <property type="protein sequence ID" value="SMC82195.1"/>
    <property type="molecule type" value="Genomic_DNA"/>
</dbReference>
<evidence type="ECO:0000259" key="2">
    <source>
        <dbReference type="PROSITE" id="PS51832"/>
    </source>
</evidence>
<feature type="transmembrane region" description="Helical" evidence="1">
    <location>
        <begin position="60"/>
        <end position="82"/>
    </location>
</feature>
<organism evidence="3 4">
    <name type="scientific">Desulfocicer vacuolatum DSM 3385</name>
    <dbReference type="NCBI Taxonomy" id="1121400"/>
    <lineage>
        <taxon>Bacteria</taxon>
        <taxon>Pseudomonadati</taxon>
        <taxon>Thermodesulfobacteriota</taxon>
        <taxon>Desulfobacteria</taxon>
        <taxon>Desulfobacterales</taxon>
        <taxon>Desulfobacteraceae</taxon>
        <taxon>Desulfocicer</taxon>
    </lineage>
</organism>
<keyword evidence="1" id="KW-0472">Membrane</keyword>
<dbReference type="SUPFAM" id="SSF55781">
    <property type="entry name" value="GAF domain-like"/>
    <property type="match status" value="1"/>
</dbReference>
<dbReference type="OrthoDB" id="9769359at2"/>
<dbReference type="SUPFAM" id="SSF109604">
    <property type="entry name" value="HD-domain/PDEase-like"/>
    <property type="match status" value="1"/>
</dbReference>
<dbReference type="InterPro" id="IPR037522">
    <property type="entry name" value="HD_GYP_dom"/>
</dbReference>
<accession>A0A1W2CAA5</accession>
<dbReference type="Pfam" id="PF01590">
    <property type="entry name" value="GAF"/>
    <property type="match status" value="1"/>
</dbReference>
<keyword evidence="1" id="KW-1133">Transmembrane helix</keyword>
<dbReference type="STRING" id="1121400.SAMN02746065_11148"/>
<feature type="transmembrane region" description="Helical" evidence="1">
    <location>
        <begin position="88"/>
        <end position="110"/>
    </location>
</feature>
<dbReference type="Pfam" id="PF13487">
    <property type="entry name" value="HD_5"/>
    <property type="match status" value="1"/>
</dbReference>
<dbReference type="RefSeq" id="WP_084069478.1">
    <property type="nucleotide sequence ID" value="NZ_FWXY01000011.1"/>
</dbReference>
<dbReference type="PROSITE" id="PS51832">
    <property type="entry name" value="HD_GYP"/>
    <property type="match status" value="1"/>
</dbReference>
<gene>
    <name evidence="3" type="ORF">SAMN02746065_11148</name>
</gene>
<evidence type="ECO:0000313" key="4">
    <source>
        <dbReference type="Proteomes" id="UP000192418"/>
    </source>
</evidence>
<dbReference type="SMART" id="SM00065">
    <property type="entry name" value="GAF"/>
    <property type="match status" value="1"/>
</dbReference>
<sequence>MLVRVKQYFINNFEQLFVLTILLSVTIINYYVPYKLAFLNFYFIPVLVASYFLGKNNTMFGALLCIFWVILIVFLSPTSFLFEQTQFSLFFNIVAWASFLLLAGGIIGKLQEQNKHLIQRHKEQSDALFSRLSTHLSVSADLSSELDFDSLFNLIVHKLSEAMKAERTSLYLIDEKNQEVWTRAAEQIEDIRLPLGNGICGKVAETGKIINVKDAWTLPYFNREFDLKHNFRTKAMICMPINNRAGKRMGIIQVINKVDGGFFCKEDEKFLKGLLSQVAIALENSFLMDELELSFESSIRTLSATVDARHPLTAGHSLRVTEYSLLVAEEMKLGKKDQEVIKYAAILHDIGKIAVKDSVLLKNGQFSDEERAEMNIHPAKTMAILEKFYFPENLQEVPFVAACHHEKINGEGYPQGLKGDQFPLGSKILAVADVFDALTSPRDYPKYDGNEILNFTAMPLARAMGILENERGSHFDSNVVDAFLRILPQALERHRGTHFSDEYIDDYYESIADMTTIEAQPTKARSNS</sequence>
<dbReference type="PANTHER" id="PTHR43155:SF2">
    <property type="entry name" value="CYCLIC DI-GMP PHOSPHODIESTERASE PA4108"/>
    <property type="match status" value="1"/>
</dbReference>
<dbReference type="Proteomes" id="UP000192418">
    <property type="component" value="Unassembled WGS sequence"/>
</dbReference>
<dbReference type="InterPro" id="IPR003607">
    <property type="entry name" value="HD/PDEase_dom"/>
</dbReference>
<dbReference type="SMART" id="SM00471">
    <property type="entry name" value="HDc"/>
    <property type="match status" value="1"/>
</dbReference>
<name>A0A1W2CAA5_9BACT</name>
<dbReference type="Gene3D" id="3.30.450.40">
    <property type="match status" value="1"/>
</dbReference>
<dbReference type="InterPro" id="IPR029016">
    <property type="entry name" value="GAF-like_dom_sf"/>
</dbReference>
<evidence type="ECO:0000256" key="1">
    <source>
        <dbReference type="SAM" id="Phobius"/>
    </source>
</evidence>
<dbReference type="Gene3D" id="1.10.3210.10">
    <property type="entry name" value="Hypothetical protein af1432"/>
    <property type="match status" value="1"/>
</dbReference>
<feature type="transmembrane region" description="Helical" evidence="1">
    <location>
        <begin position="37"/>
        <end position="53"/>
    </location>
</feature>
<proteinExistence type="predicted"/>
<dbReference type="InterPro" id="IPR003018">
    <property type="entry name" value="GAF"/>
</dbReference>
<dbReference type="CDD" id="cd00077">
    <property type="entry name" value="HDc"/>
    <property type="match status" value="1"/>
</dbReference>
<evidence type="ECO:0000313" key="3">
    <source>
        <dbReference type="EMBL" id="SMC82195.1"/>
    </source>
</evidence>
<reference evidence="3 4" key="1">
    <citation type="submission" date="2017-04" db="EMBL/GenBank/DDBJ databases">
        <authorList>
            <person name="Afonso C.L."/>
            <person name="Miller P.J."/>
            <person name="Scott M.A."/>
            <person name="Spackman E."/>
            <person name="Goraichik I."/>
            <person name="Dimitrov K.M."/>
            <person name="Suarez D.L."/>
            <person name="Swayne D.E."/>
        </authorList>
    </citation>
    <scope>NUCLEOTIDE SEQUENCE [LARGE SCALE GENOMIC DNA]</scope>
    <source>
        <strain evidence="3 4">DSM 3385</strain>
    </source>
</reference>
<dbReference type="AlphaFoldDB" id="A0A1W2CAA5"/>